<evidence type="ECO:0000313" key="3">
    <source>
        <dbReference type="Proteomes" id="UP000664859"/>
    </source>
</evidence>
<dbReference type="PANTHER" id="PTHR47385">
    <property type="entry name" value="CALPONIN"/>
    <property type="match status" value="1"/>
</dbReference>
<dbReference type="Pfam" id="PF00307">
    <property type="entry name" value="CH"/>
    <property type="match status" value="1"/>
</dbReference>
<dbReference type="Gene3D" id="1.10.418.10">
    <property type="entry name" value="Calponin-like domain"/>
    <property type="match status" value="1"/>
</dbReference>
<proteinExistence type="predicted"/>
<dbReference type="PRINTS" id="PR00888">
    <property type="entry name" value="SM22CALPONIN"/>
</dbReference>
<dbReference type="InterPro" id="IPR050606">
    <property type="entry name" value="Calponin-like"/>
</dbReference>
<dbReference type="InterPro" id="IPR001715">
    <property type="entry name" value="CH_dom"/>
</dbReference>
<sequence>MVGARGGGYGLDAELARKAAANYDYAGEHAAQEWIEAVTRVKFEGTFAAALKDGSVLCKLLNAIRPGTVKKINTSSMPFKQMENISAYLKGCRALGVAEHSLFETVDLYEEKDISLVIKCLFALGSTIQSSVPEFHGPHLGAKMHTANKREFTAEQMAKARLGGAITKQTQGSAAVMERLHVTKGGITMGAEYAGTGDSGSICMTMMGSYGIMERADVVKTGITMGAD</sequence>
<protein>
    <submittedName>
        <fullName evidence="2">Calponin homology domain-containing protein</fullName>
    </submittedName>
</protein>
<dbReference type="OrthoDB" id="21595at2759"/>
<reference evidence="2" key="1">
    <citation type="submission" date="2021-02" db="EMBL/GenBank/DDBJ databases">
        <title>First Annotated Genome of the Yellow-green Alga Tribonema minus.</title>
        <authorList>
            <person name="Mahan K.M."/>
        </authorList>
    </citation>
    <scope>NUCLEOTIDE SEQUENCE</scope>
    <source>
        <strain evidence="2">UTEX B ZZ1240</strain>
    </source>
</reference>
<dbReference type="SUPFAM" id="SSF47576">
    <property type="entry name" value="Calponin-homology domain, CH-domain"/>
    <property type="match status" value="1"/>
</dbReference>
<evidence type="ECO:0000259" key="1">
    <source>
        <dbReference type="PROSITE" id="PS50021"/>
    </source>
</evidence>
<gene>
    <name evidence="2" type="ORF">JKP88DRAFT_313806</name>
</gene>
<keyword evidence="3" id="KW-1185">Reference proteome</keyword>
<feature type="non-terminal residue" evidence="2">
    <location>
        <position position="1"/>
    </location>
</feature>
<dbReference type="PROSITE" id="PS50021">
    <property type="entry name" value="CH"/>
    <property type="match status" value="1"/>
</dbReference>
<dbReference type="SMART" id="SM00033">
    <property type="entry name" value="CH"/>
    <property type="match status" value="1"/>
</dbReference>
<dbReference type="PANTHER" id="PTHR47385:SF14">
    <property type="entry name" value="TRANSGELIN"/>
    <property type="match status" value="1"/>
</dbReference>
<dbReference type="Proteomes" id="UP000664859">
    <property type="component" value="Unassembled WGS sequence"/>
</dbReference>
<comment type="caution">
    <text evidence="2">The sequence shown here is derived from an EMBL/GenBank/DDBJ whole genome shotgun (WGS) entry which is preliminary data.</text>
</comment>
<organism evidence="2 3">
    <name type="scientific">Tribonema minus</name>
    <dbReference type="NCBI Taxonomy" id="303371"/>
    <lineage>
        <taxon>Eukaryota</taxon>
        <taxon>Sar</taxon>
        <taxon>Stramenopiles</taxon>
        <taxon>Ochrophyta</taxon>
        <taxon>PX clade</taxon>
        <taxon>Xanthophyceae</taxon>
        <taxon>Tribonematales</taxon>
        <taxon>Tribonemataceae</taxon>
        <taxon>Tribonema</taxon>
    </lineage>
</organism>
<dbReference type="GO" id="GO:0007015">
    <property type="term" value="P:actin filament organization"/>
    <property type="evidence" value="ECO:0007669"/>
    <property type="project" value="TreeGrafter"/>
</dbReference>
<dbReference type="InterPro" id="IPR036872">
    <property type="entry name" value="CH_dom_sf"/>
</dbReference>
<accession>A0A836CGB8</accession>
<dbReference type="AlphaFoldDB" id="A0A836CGB8"/>
<dbReference type="GO" id="GO:0051015">
    <property type="term" value="F:actin filament binding"/>
    <property type="evidence" value="ECO:0007669"/>
    <property type="project" value="TreeGrafter"/>
</dbReference>
<evidence type="ECO:0000313" key="2">
    <source>
        <dbReference type="EMBL" id="KAG5184842.1"/>
    </source>
</evidence>
<feature type="domain" description="Calponin-homology (CH)" evidence="1">
    <location>
        <begin position="25"/>
        <end position="129"/>
    </location>
</feature>
<dbReference type="InterPro" id="IPR003096">
    <property type="entry name" value="SM22_calponin"/>
</dbReference>
<dbReference type="GO" id="GO:0015629">
    <property type="term" value="C:actin cytoskeleton"/>
    <property type="evidence" value="ECO:0007669"/>
    <property type="project" value="TreeGrafter"/>
</dbReference>
<dbReference type="EMBL" id="JAFCMP010000148">
    <property type="protein sequence ID" value="KAG5184842.1"/>
    <property type="molecule type" value="Genomic_DNA"/>
</dbReference>
<name>A0A836CGB8_9STRA</name>